<proteinExistence type="predicted"/>
<name>C9ZSN4_TRYB9</name>
<dbReference type="GeneID" id="23862549"/>
<reference evidence="2" key="1">
    <citation type="journal article" date="2010" name="PLoS Negl. Trop. Dis.">
        <title>The genome sequence of Trypanosoma brucei gambiense, causative agent of chronic human african trypanosomiasis.</title>
        <authorList>
            <person name="Jackson A.P."/>
            <person name="Sanders M."/>
            <person name="Berry A."/>
            <person name="McQuillan J."/>
            <person name="Aslett M.A."/>
            <person name="Quail M.A."/>
            <person name="Chukualim B."/>
            <person name="Capewell P."/>
            <person name="MacLeod A."/>
            <person name="Melville S.E."/>
            <person name="Gibson W."/>
            <person name="Barry J.D."/>
            <person name="Berriman M."/>
            <person name="Hertz-Fowler C."/>
        </authorList>
    </citation>
    <scope>NUCLEOTIDE SEQUENCE [LARGE SCALE GENOMIC DNA]</scope>
    <source>
        <strain evidence="2">MHOM/CI/86/DAL972</strain>
    </source>
</reference>
<dbReference type="EMBL" id="FN554970">
    <property type="protein sequence ID" value="CBH12418.1"/>
    <property type="molecule type" value="Genomic_DNA"/>
</dbReference>
<evidence type="ECO:0000313" key="1">
    <source>
        <dbReference type="EMBL" id="CBH12418.1"/>
    </source>
</evidence>
<dbReference type="KEGG" id="tbg:TbgDal_VII3585"/>
<evidence type="ECO:0000313" key="2">
    <source>
        <dbReference type="Proteomes" id="UP000002316"/>
    </source>
</evidence>
<accession>C9ZSN4</accession>
<dbReference type="AlphaFoldDB" id="C9ZSN4"/>
<protein>
    <submittedName>
        <fullName evidence="1">Uncharacterized protein</fullName>
    </submittedName>
</protein>
<dbReference type="RefSeq" id="XP_011774699.1">
    <property type="nucleotide sequence ID" value="XM_011776397.1"/>
</dbReference>
<gene>
    <name evidence="1" type="ORF">TbgDal_VII3585</name>
</gene>
<organism evidence="1 2">
    <name type="scientific">Trypanosoma brucei gambiense (strain MHOM/CI/86/DAL972)</name>
    <dbReference type="NCBI Taxonomy" id="679716"/>
    <lineage>
        <taxon>Eukaryota</taxon>
        <taxon>Discoba</taxon>
        <taxon>Euglenozoa</taxon>
        <taxon>Kinetoplastea</taxon>
        <taxon>Metakinetoplastina</taxon>
        <taxon>Trypanosomatida</taxon>
        <taxon>Trypanosomatidae</taxon>
        <taxon>Trypanosoma</taxon>
    </lineage>
</organism>
<sequence length="105" mass="11335">MLLLLSCSRDAIANVPSRRESCTETGVALWNRELLKDRKLANIICVQGSALGAHSIIKDDLLFSSNCSDTLTLCSPPLEATTIVVANGSRGIIYTERESVEKGVN</sequence>
<dbReference type="Proteomes" id="UP000002316">
    <property type="component" value="Chromosome 7"/>
</dbReference>